<dbReference type="InterPro" id="IPR024445">
    <property type="entry name" value="Tnp_ISXO2-like"/>
</dbReference>
<dbReference type="SMART" id="SM01126">
    <property type="entry name" value="DDE_Tnp_IS1595"/>
    <property type="match status" value="1"/>
</dbReference>
<dbReference type="InterPro" id="IPR053164">
    <property type="entry name" value="IS1016-like_transposase"/>
</dbReference>
<dbReference type="AlphaFoldDB" id="A0A224XVK7"/>
<accession>A0A224XVK7</accession>
<dbReference type="EMBL" id="GFTR01004445">
    <property type="protein sequence ID" value="JAW11981.1"/>
    <property type="molecule type" value="Transcribed_RNA"/>
</dbReference>
<proteinExistence type="predicted"/>
<organism evidence="2">
    <name type="scientific">Panstrongylus lignarius</name>
    <dbReference type="NCBI Taxonomy" id="156445"/>
    <lineage>
        <taxon>Eukaryota</taxon>
        <taxon>Metazoa</taxon>
        <taxon>Ecdysozoa</taxon>
        <taxon>Arthropoda</taxon>
        <taxon>Hexapoda</taxon>
        <taxon>Insecta</taxon>
        <taxon>Pterygota</taxon>
        <taxon>Neoptera</taxon>
        <taxon>Paraneoptera</taxon>
        <taxon>Hemiptera</taxon>
        <taxon>Heteroptera</taxon>
        <taxon>Panheteroptera</taxon>
        <taxon>Cimicomorpha</taxon>
        <taxon>Reduviidae</taxon>
        <taxon>Triatominae</taxon>
        <taxon>Panstrongylus</taxon>
    </lineage>
</organism>
<dbReference type="PANTHER" id="PTHR47163">
    <property type="entry name" value="DDE_TNP_IS1595 DOMAIN-CONTAINING PROTEIN"/>
    <property type="match status" value="1"/>
</dbReference>
<evidence type="ECO:0000259" key="1">
    <source>
        <dbReference type="SMART" id="SM01126"/>
    </source>
</evidence>
<name>A0A224XVK7_9HEMI</name>
<reference evidence="2" key="1">
    <citation type="journal article" date="2018" name="PLoS Negl. Trop. Dis.">
        <title>An insight into the salivary gland and fat body transcriptome of Panstrongylus lignarius (Hemiptera: Heteroptera), the main vector of Chagas disease in Peru.</title>
        <authorList>
            <person name="Nevoa J.C."/>
            <person name="Mendes M.T."/>
            <person name="da Silva M.V."/>
            <person name="Soares S.C."/>
            <person name="Oliveira C.J.F."/>
            <person name="Ribeiro J.M.C."/>
        </authorList>
    </citation>
    <scope>NUCLEOTIDE SEQUENCE</scope>
</reference>
<dbReference type="PANTHER" id="PTHR47163:SF2">
    <property type="entry name" value="SI:DKEY-17M8.2"/>
    <property type="match status" value="1"/>
</dbReference>
<dbReference type="NCBIfam" id="NF033547">
    <property type="entry name" value="transpos_IS1595"/>
    <property type="match status" value="1"/>
</dbReference>
<dbReference type="Pfam" id="PF12762">
    <property type="entry name" value="DDE_Tnp_IS1595"/>
    <property type="match status" value="1"/>
</dbReference>
<protein>
    <submittedName>
        <fullName evidence="2">Putative transposase-like protein</fullName>
    </submittedName>
</protein>
<evidence type="ECO:0000313" key="2">
    <source>
        <dbReference type="EMBL" id="JAW11981.1"/>
    </source>
</evidence>
<feature type="domain" description="ISXO2-like transposase" evidence="1">
    <location>
        <begin position="114"/>
        <end position="254"/>
    </location>
</feature>
<sequence>MTVGLIANERKCNVCGERMKLVSKKCLSDGYIWMCRSRASDSKHVSSISVRKNSWFECSKLSMIDILLLTYYWYHRCQNKFIIEDMNVSSRTVVDWKSFCREVCMDICVKESCAIGGVDVIVEIDESKFGKRKYNRGRMVNGRWVFGGIERGSNRTFFSVVENRGKDVLLSIIKTFILPGTTIISDCWKSYDCLEDEGYKHLKVNHSLQFIHPETGAHTNTIEGTWSAIKRQLPTNYCQGQFDSYLAEYMWRRKTTTFNNFLTAITAIYPISEEC</sequence>